<feature type="region of interest" description="Disordered" evidence="1">
    <location>
        <begin position="1"/>
        <end position="44"/>
    </location>
</feature>
<evidence type="ECO:0000313" key="2">
    <source>
        <dbReference type="EMBL" id="KLO08603.1"/>
    </source>
</evidence>
<evidence type="ECO:0000256" key="1">
    <source>
        <dbReference type="SAM" id="MobiDB-lite"/>
    </source>
</evidence>
<gene>
    <name evidence="2" type="ORF">SCHPADRAFT_893756</name>
</gene>
<evidence type="ECO:0000313" key="3">
    <source>
        <dbReference type="Proteomes" id="UP000053477"/>
    </source>
</evidence>
<organism evidence="2 3">
    <name type="scientific">Schizopora paradoxa</name>
    <dbReference type="NCBI Taxonomy" id="27342"/>
    <lineage>
        <taxon>Eukaryota</taxon>
        <taxon>Fungi</taxon>
        <taxon>Dikarya</taxon>
        <taxon>Basidiomycota</taxon>
        <taxon>Agaricomycotina</taxon>
        <taxon>Agaricomycetes</taxon>
        <taxon>Hymenochaetales</taxon>
        <taxon>Schizoporaceae</taxon>
        <taxon>Schizopora</taxon>
    </lineage>
</organism>
<protein>
    <submittedName>
        <fullName evidence="2">Uncharacterized protein</fullName>
    </submittedName>
</protein>
<name>A0A0H2RGD1_9AGAM</name>
<sequence>MDDDISTVDGLRHDGYREAKGRKLQTGGRFDALAGKPSSSSEGEERVATWHGWGGKFARLHGFKLDERDHHGGNSQKLLATKEEEETENFEDSSIFRFKLALLFSSKLQIVSAVLQLEIPAGWMRNVRKSELKLETRNFSDELHSRLIDPSEDVISNNPTKVSSVVIIQRLGINGRAAQRRCRTSCANIIFDYRATSTPTTFANSPANRQLHSEDTLQKAGEKIYRGRTIAG</sequence>
<dbReference type="Proteomes" id="UP000053477">
    <property type="component" value="Unassembled WGS sequence"/>
</dbReference>
<keyword evidence="3" id="KW-1185">Reference proteome</keyword>
<reference evidence="2 3" key="1">
    <citation type="submission" date="2015-04" db="EMBL/GenBank/DDBJ databases">
        <title>Complete genome sequence of Schizopora paradoxa KUC8140, a cosmopolitan wood degrader in East Asia.</title>
        <authorList>
            <consortium name="DOE Joint Genome Institute"/>
            <person name="Min B."/>
            <person name="Park H."/>
            <person name="Jang Y."/>
            <person name="Kim J.-J."/>
            <person name="Kim K.H."/>
            <person name="Pangilinan J."/>
            <person name="Lipzen A."/>
            <person name="Riley R."/>
            <person name="Grigoriev I.V."/>
            <person name="Spatafora J.W."/>
            <person name="Choi I.-G."/>
        </authorList>
    </citation>
    <scope>NUCLEOTIDE SEQUENCE [LARGE SCALE GENOMIC DNA]</scope>
    <source>
        <strain evidence="2 3">KUC8140</strain>
    </source>
</reference>
<dbReference type="AlphaFoldDB" id="A0A0H2RGD1"/>
<accession>A0A0H2RGD1</accession>
<feature type="compositionally biased region" description="Basic and acidic residues" evidence="1">
    <location>
        <begin position="10"/>
        <end position="21"/>
    </location>
</feature>
<dbReference type="EMBL" id="KQ086085">
    <property type="protein sequence ID" value="KLO08603.1"/>
    <property type="molecule type" value="Genomic_DNA"/>
</dbReference>
<proteinExistence type="predicted"/>
<dbReference type="InParanoid" id="A0A0H2RGD1"/>